<evidence type="ECO:0000313" key="2">
    <source>
        <dbReference type="EMBL" id="OCT63854.1"/>
    </source>
</evidence>
<dbReference type="EMBL" id="CM004482">
    <property type="protein sequence ID" value="OCT63854.1"/>
    <property type="molecule type" value="Genomic_DNA"/>
</dbReference>
<protein>
    <submittedName>
        <fullName evidence="2">Uncharacterized protein</fullName>
    </submittedName>
</protein>
<evidence type="ECO:0000313" key="3">
    <source>
        <dbReference type="Proteomes" id="UP000694892"/>
    </source>
</evidence>
<gene>
    <name evidence="2" type="ORF">XELAEV_180449503mg</name>
</gene>
<proteinExistence type="predicted"/>
<name>A0A974BZL8_XENLA</name>
<feature type="non-terminal residue" evidence="2">
    <location>
        <position position="33"/>
    </location>
</feature>
<dbReference type="Proteomes" id="UP000694892">
    <property type="component" value="Chromosome 9_10L"/>
</dbReference>
<reference evidence="3" key="1">
    <citation type="journal article" date="2016" name="Nature">
        <title>Genome evolution in the allotetraploid frog Xenopus laevis.</title>
        <authorList>
            <person name="Session A.M."/>
            <person name="Uno Y."/>
            <person name="Kwon T."/>
            <person name="Chapman J.A."/>
            <person name="Toyoda A."/>
            <person name="Takahashi S."/>
            <person name="Fukui A."/>
            <person name="Hikosaka A."/>
            <person name="Suzuki A."/>
            <person name="Kondo M."/>
            <person name="van Heeringen S.J."/>
            <person name="Quigley I."/>
            <person name="Heinz S."/>
            <person name="Ogino H."/>
            <person name="Ochi H."/>
            <person name="Hellsten U."/>
            <person name="Lyons J.B."/>
            <person name="Simakov O."/>
            <person name="Putnam N."/>
            <person name="Stites J."/>
            <person name="Kuroki Y."/>
            <person name="Tanaka T."/>
            <person name="Michiue T."/>
            <person name="Watanabe M."/>
            <person name="Bogdanovic O."/>
            <person name="Lister R."/>
            <person name="Georgiou G."/>
            <person name="Paranjpe S.S."/>
            <person name="van Kruijsbergen I."/>
            <person name="Shu S."/>
            <person name="Carlson J."/>
            <person name="Kinoshita T."/>
            <person name="Ohta Y."/>
            <person name="Mawaribuchi S."/>
            <person name="Jenkins J."/>
            <person name="Grimwood J."/>
            <person name="Schmutz J."/>
            <person name="Mitros T."/>
            <person name="Mozaffari S.V."/>
            <person name="Suzuki Y."/>
            <person name="Haramoto Y."/>
            <person name="Yamamoto T.S."/>
            <person name="Takagi C."/>
            <person name="Heald R."/>
            <person name="Miller K."/>
            <person name="Haudenschild C."/>
            <person name="Kitzman J."/>
            <person name="Nakayama T."/>
            <person name="Izutsu Y."/>
            <person name="Robert J."/>
            <person name="Fortriede J."/>
            <person name="Burns K."/>
            <person name="Lotay V."/>
            <person name="Karimi K."/>
            <person name="Yasuoka Y."/>
            <person name="Dichmann D.S."/>
            <person name="Flajnik M.F."/>
            <person name="Houston D.W."/>
            <person name="Shendure J."/>
            <person name="DuPasquier L."/>
            <person name="Vize P.D."/>
            <person name="Zorn A.M."/>
            <person name="Ito M."/>
            <person name="Marcotte E.M."/>
            <person name="Wallingford J.B."/>
            <person name="Ito Y."/>
            <person name="Asashima M."/>
            <person name="Ueno N."/>
            <person name="Matsuda Y."/>
            <person name="Veenstra G.J."/>
            <person name="Fujiyama A."/>
            <person name="Harland R.M."/>
            <person name="Taira M."/>
            <person name="Rokhsar D.S."/>
        </authorList>
    </citation>
    <scope>NUCLEOTIDE SEQUENCE [LARGE SCALE GENOMIC DNA]</scope>
    <source>
        <strain evidence="3">J</strain>
    </source>
</reference>
<organism evidence="2 3">
    <name type="scientific">Xenopus laevis</name>
    <name type="common">African clawed frog</name>
    <dbReference type="NCBI Taxonomy" id="8355"/>
    <lineage>
        <taxon>Eukaryota</taxon>
        <taxon>Metazoa</taxon>
        <taxon>Chordata</taxon>
        <taxon>Craniata</taxon>
        <taxon>Vertebrata</taxon>
        <taxon>Euteleostomi</taxon>
        <taxon>Amphibia</taxon>
        <taxon>Batrachia</taxon>
        <taxon>Anura</taxon>
        <taxon>Pipoidea</taxon>
        <taxon>Pipidae</taxon>
        <taxon>Xenopodinae</taxon>
        <taxon>Xenopus</taxon>
        <taxon>Xenopus</taxon>
    </lineage>
</organism>
<feature type="region of interest" description="Disordered" evidence="1">
    <location>
        <begin position="1"/>
        <end position="33"/>
    </location>
</feature>
<evidence type="ECO:0000256" key="1">
    <source>
        <dbReference type="SAM" id="MobiDB-lite"/>
    </source>
</evidence>
<feature type="non-terminal residue" evidence="2">
    <location>
        <position position="1"/>
    </location>
</feature>
<dbReference type="AlphaFoldDB" id="A0A974BZL8"/>
<accession>A0A974BZL8</accession>
<sequence>TPLLVRRSSDPTVGPAEFHPSSSAEQNVTDSAQ</sequence>
<feature type="compositionally biased region" description="Polar residues" evidence="1">
    <location>
        <begin position="20"/>
        <end position="33"/>
    </location>
</feature>